<gene>
    <name evidence="1" type="ORF">WM2015_2732</name>
</gene>
<name>A0A0K0XZJ3_9GAMM</name>
<organism evidence="1 2">
    <name type="scientific">Wenzhouxiangella marina</name>
    <dbReference type="NCBI Taxonomy" id="1579979"/>
    <lineage>
        <taxon>Bacteria</taxon>
        <taxon>Pseudomonadati</taxon>
        <taxon>Pseudomonadota</taxon>
        <taxon>Gammaproteobacteria</taxon>
        <taxon>Chromatiales</taxon>
        <taxon>Wenzhouxiangellaceae</taxon>
        <taxon>Wenzhouxiangella</taxon>
    </lineage>
</organism>
<dbReference type="OrthoDB" id="5801841at2"/>
<dbReference type="STRING" id="1579979.WM2015_2732"/>
<evidence type="ECO:0000313" key="2">
    <source>
        <dbReference type="Proteomes" id="UP000066624"/>
    </source>
</evidence>
<reference evidence="1 2" key="1">
    <citation type="submission" date="2015-07" db="EMBL/GenBank/DDBJ databases">
        <authorList>
            <person name="Noorani M."/>
        </authorList>
    </citation>
    <scope>NUCLEOTIDE SEQUENCE [LARGE SCALE GENOMIC DNA]</scope>
    <source>
        <strain evidence="1 2">KCTC 42284</strain>
    </source>
</reference>
<protein>
    <submittedName>
        <fullName evidence="1">Uncharacterized protein</fullName>
    </submittedName>
</protein>
<dbReference type="KEGG" id="wma:WM2015_2732"/>
<sequence length="149" mass="16204">MNPAGPALLSLASALLLVGCGGQVTDRMDTRPAAAEQEERIMSTTQTRLSLEQAVEAARRDLAQQRQVDQDAIEVVRAEAVTWGDGSMGCPEPGMFYTQALVPGYYIQLRHGGEDAFYHGNRVHDPMHCPAERSLPPIDPGSMDEDAPR</sequence>
<accession>A0A0K0XZJ3</accession>
<dbReference type="RefSeq" id="WP_156201218.1">
    <property type="nucleotide sequence ID" value="NZ_CP012154.1"/>
</dbReference>
<dbReference type="Proteomes" id="UP000066624">
    <property type="component" value="Chromosome"/>
</dbReference>
<proteinExistence type="predicted"/>
<dbReference type="AlphaFoldDB" id="A0A0K0XZJ3"/>
<dbReference type="EMBL" id="CP012154">
    <property type="protein sequence ID" value="AKS43090.1"/>
    <property type="molecule type" value="Genomic_DNA"/>
</dbReference>
<keyword evidence="2" id="KW-1185">Reference proteome</keyword>
<evidence type="ECO:0000313" key="1">
    <source>
        <dbReference type="EMBL" id="AKS43090.1"/>
    </source>
</evidence>